<feature type="domain" description="NADH:quinone oxidoreductase/Mrp antiporter transmembrane" evidence="19">
    <location>
        <begin position="103"/>
        <end position="378"/>
    </location>
</feature>
<dbReference type="RefSeq" id="YP_008854359.1">
    <property type="nucleotide sequence ID" value="NC_022922.1"/>
</dbReference>
<sequence length="542" mass="63150">MVYKFMSLFLFFISVISFSAGFLFLNNYFSLMIDWEVFSLASTSLTLTFYIDWMSLFFSGTVLLISSMVIFYSDDYMYNDVYSFRFLILVFLFILSMMLMIYSLNMVSILLGWDGLGLVSYCLVIYYQNPSSYSSGMLTVLTNRVGDVFILIGIGWIFNFGSFNFIYYLDMNYSWTSLFIFLLILASFTKSAQLPFSSWLPAAMAAPTPVSSLVHSSTLVTAGVYLLIRFGNLLFMSSMVSLFFYVSLLTMLMSGIGANFEYDLKKIVAFSTLSQLGLMMSVLFSGNFDLSYFHLLSHAFFKSLLFMCSGLIIHSMCDSQDIRYMGYILNDKPYMGTCFMVSNLSLCGLFFTSGFYSKDVIVEFYLFSNFNFFMGFLYLFCISLTVCYTIRLLFYTLFFGVVTFSFRSVSEGQSSFFSLIILLFFSLFFGSMFMWLTFLTPILFFFPFYIKMLTFFFMLFGLFMCMLFYNLNIKIISLFNFFGSMWYIMFLGNSYLNFNYFFLSSSYKSLIDDSWGDFMFLLSEEGYFLILEWKWITLFLMI</sequence>
<evidence type="ECO:0000313" key="21">
    <source>
        <dbReference type="EMBL" id="AGM48383.1"/>
    </source>
</evidence>
<keyword evidence="11 18" id="KW-1133">Transmembrane helix</keyword>
<evidence type="ECO:0000256" key="10">
    <source>
        <dbReference type="ARBA" id="ARBA00022982"/>
    </source>
</evidence>
<keyword evidence="9" id="KW-1278">Translocase</keyword>
<evidence type="ECO:0000256" key="14">
    <source>
        <dbReference type="ARBA" id="ARBA00023128"/>
    </source>
</evidence>
<feature type="domain" description="NADH dehydrogenase subunit 5 C-terminal" evidence="20">
    <location>
        <begin position="388"/>
        <end position="519"/>
    </location>
</feature>
<evidence type="ECO:0000256" key="18">
    <source>
        <dbReference type="SAM" id="Phobius"/>
    </source>
</evidence>
<keyword evidence="12" id="KW-0520">NAD</keyword>
<dbReference type="PRINTS" id="PR01434">
    <property type="entry name" value="NADHDHGNASE5"/>
</dbReference>
<feature type="transmembrane region" description="Helical" evidence="18">
    <location>
        <begin position="267"/>
        <end position="286"/>
    </location>
</feature>
<dbReference type="GO" id="GO:0015990">
    <property type="term" value="P:electron transport coupled proton transport"/>
    <property type="evidence" value="ECO:0007669"/>
    <property type="project" value="TreeGrafter"/>
</dbReference>
<dbReference type="PANTHER" id="PTHR42829:SF2">
    <property type="entry name" value="NADH-UBIQUINONE OXIDOREDUCTASE CHAIN 5"/>
    <property type="match status" value="1"/>
</dbReference>
<feature type="transmembrane region" description="Helical" evidence="18">
    <location>
        <begin position="478"/>
        <end position="498"/>
    </location>
</feature>
<feature type="transmembrane region" description="Helical" evidence="18">
    <location>
        <begin position="334"/>
        <end position="356"/>
    </location>
</feature>
<evidence type="ECO:0000256" key="3">
    <source>
        <dbReference type="ARBA" id="ARBA00012944"/>
    </source>
</evidence>
<keyword evidence="13" id="KW-0830">Ubiquinone</keyword>
<dbReference type="InterPro" id="IPR010934">
    <property type="entry name" value="NADH_DH_su5_C"/>
</dbReference>
<evidence type="ECO:0000256" key="12">
    <source>
        <dbReference type="ARBA" id="ARBA00023027"/>
    </source>
</evidence>
<evidence type="ECO:0000256" key="6">
    <source>
        <dbReference type="ARBA" id="ARBA00022660"/>
    </source>
</evidence>
<proteinExistence type="predicted"/>
<evidence type="ECO:0000256" key="16">
    <source>
        <dbReference type="ARBA" id="ARBA00031027"/>
    </source>
</evidence>
<dbReference type="PANTHER" id="PTHR42829">
    <property type="entry name" value="NADH-UBIQUINONE OXIDOREDUCTASE CHAIN 5"/>
    <property type="match status" value="1"/>
</dbReference>
<feature type="transmembrane region" description="Helical" evidence="18">
    <location>
        <begin position="7"/>
        <end position="29"/>
    </location>
</feature>
<keyword evidence="15 18" id="KW-0472">Membrane</keyword>
<evidence type="ECO:0000256" key="5">
    <source>
        <dbReference type="ARBA" id="ARBA00022448"/>
    </source>
</evidence>
<dbReference type="InterPro" id="IPR003945">
    <property type="entry name" value="NU5C-like"/>
</dbReference>
<dbReference type="GO" id="GO:0042773">
    <property type="term" value="P:ATP synthesis coupled electron transport"/>
    <property type="evidence" value="ECO:0007669"/>
    <property type="project" value="InterPro"/>
</dbReference>
<feature type="transmembrane region" description="Helical" evidence="18">
    <location>
        <begin position="148"/>
        <end position="167"/>
    </location>
</feature>
<gene>
    <name evidence="21" type="primary">ND5</name>
</gene>
<dbReference type="GO" id="GO:0005743">
    <property type="term" value="C:mitochondrial inner membrane"/>
    <property type="evidence" value="ECO:0007669"/>
    <property type="project" value="UniProtKB-SubCell"/>
</dbReference>
<feature type="transmembrane region" description="Helical" evidence="18">
    <location>
        <begin position="376"/>
        <end position="404"/>
    </location>
</feature>
<evidence type="ECO:0000256" key="17">
    <source>
        <dbReference type="ARBA" id="ARBA00049551"/>
    </source>
</evidence>
<feature type="transmembrane region" description="Helical" evidence="18">
    <location>
        <begin position="49"/>
        <end position="72"/>
    </location>
</feature>
<feature type="transmembrane region" description="Helical" evidence="18">
    <location>
        <begin position="518"/>
        <end position="541"/>
    </location>
</feature>
<evidence type="ECO:0000256" key="2">
    <source>
        <dbReference type="ARBA" id="ARBA00004448"/>
    </source>
</evidence>
<dbReference type="Pfam" id="PF06455">
    <property type="entry name" value="NADH5_C"/>
    <property type="match status" value="1"/>
</dbReference>
<geneLocation type="mitochondrion" evidence="21"/>
<dbReference type="AlphaFoldDB" id="V5JFC4"/>
<keyword evidence="5" id="KW-0813">Transport</keyword>
<evidence type="ECO:0000256" key="11">
    <source>
        <dbReference type="ARBA" id="ARBA00022989"/>
    </source>
</evidence>
<evidence type="ECO:0000259" key="19">
    <source>
        <dbReference type="Pfam" id="PF00361"/>
    </source>
</evidence>
<feature type="transmembrane region" description="Helical" evidence="18">
    <location>
        <begin position="448"/>
        <end position="471"/>
    </location>
</feature>
<evidence type="ECO:0000256" key="7">
    <source>
        <dbReference type="ARBA" id="ARBA00022692"/>
    </source>
</evidence>
<dbReference type="GeneID" id="17727853"/>
<evidence type="ECO:0000256" key="15">
    <source>
        <dbReference type="ARBA" id="ARBA00023136"/>
    </source>
</evidence>
<keyword evidence="8" id="KW-0999">Mitochondrion inner membrane</keyword>
<dbReference type="EMBL" id="KC756280">
    <property type="protein sequence ID" value="AGM48383.1"/>
    <property type="molecule type" value="Genomic_DNA"/>
</dbReference>
<dbReference type="GO" id="GO:0003954">
    <property type="term" value="F:NADH dehydrogenase activity"/>
    <property type="evidence" value="ECO:0007669"/>
    <property type="project" value="TreeGrafter"/>
</dbReference>
<comment type="catalytic activity">
    <reaction evidence="17">
        <text>a ubiquinone + NADH + 5 H(+)(in) = a ubiquinol + NAD(+) + 4 H(+)(out)</text>
        <dbReference type="Rhea" id="RHEA:29091"/>
        <dbReference type="Rhea" id="RHEA-COMP:9565"/>
        <dbReference type="Rhea" id="RHEA-COMP:9566"/>
        <dbReference type="ChEBI" id="CHEBI:15378"/>
        <dbReference type="ChEBI" id="CHEBI:16389"/>
        <dbReference type="ChEBI" id="CHEBI:17976"/>
        <dbReference type="ChEBI" id="CHEBI:57540"/>
        <dbReference type="ChEBI" id="CHEBI:57945"/>
        <dbReference type="EC" id="7.1.1.2"/>
    </reaction>
</comment>
<feature type="transmembrane region" description="Helical" evidence="18">
    <location>
        <begin position="173"/>
        <end position="189"/>
    </location>
</feature>
<keyword evidence="6" id="KW-0679">Respiratory chain</keyword>
<evidence type="ECO:0000256" key="1">
    <source>
        <dbReference type="ARBA" id="ARBA00003257"/>
    </source>
</evidence>
<dbReference type="InterPro" id="IPR001750">
    <property type="entry name" value="ND/Mrp_TM"/>
</dbReference>
<name>V5JFC4_CORCT</name>
<comment type="subcellular location">
    <subcellularLocation>
        <location evidence="2">Mitochondrion inner membrane</location>
        <topology evidence="2">Multi-pass membrane protein</topology>
    </subcellularLocation>
</comment>
<feature type="transmembrane region" description="Helical" evidence="18">
    <location>
        <begin position="416"/>
        <end position="436"/>
    </location>
</feature>
<evidence type="ECO:0000256" key="8">
    <source>
        <dbReference type="ARBA" id="ARBA00022792"/>
    </source>
</evidence>
<organism evidence="21">
    <name type="scientific">Corythucha ciliata</name>
    <name type="common">Sycamore lace bug</name>
    <name type="synonym">Tingis ciliata</name>
    <dbReference type="NCBI Taxonomy" id="369451"/>
    <lineage>
        <taxon>Eukaryota</taxon>
        <taxon>Metazoa</taxon>
        <taxon>Ecdysozoa</taxon>
        <taxon>Arthropoda</taxon>
        <taxon>Hexapoda</taxon>
        <taxon>Insecta</taxon>
        <taxon>Pterygota</taxon>
        <taxon>Neoptera</taxon>
        <taxon>Paraneoptera</taxon>
        <taxon>Hemiptera</taxon>
        <taxon>Heteroptera</taxon>
        <taxon>Panheteroptera</taxon>
        <taxon>Cimicomorpha</taxon>
        <taxon>Tingidae</taxon>
        <taxon>Corythucha</taxon>
    </lineage>
</organism>
<evidence type="ECO:0000256" key="9">
    <source>
        <dbReference type="ARBA" id="ARBA00022967"/>
    </source>
</evidence>
<comment type="function">
    <text evidence="1">Core subunit of the mitochondrial membrane respiratory chain NADH dehydrogenase (Complex I) that is believed to belong to the minimal assembly required for catalysis. Complex I functions in the transfer of electrons from NADH to the respiratory chain. The immediate electron acceptor for the enzyme is believed to be ubiquinone.</text>
</comment>
<feature type="transmembrane region" description="Helical" evidence="18">
    <location>
        <begin position="234"/>
        <end position="255"/>
    </location>
</feature>
<keyword evidence="7 18" id="KW-0812">Transmembrane</keyword>
<keyword evidence="10" id="KW-0249">Electron transport</keyword>
<keyword evidence="14 21" id="KW-0496">Mitochondrion</keyword>
<feature type="transmembrane region" description="Helical" evidence="18">
    <location>
        <begin position="210"/>
        <end position="228"/>
    </location>
</feature>
<reference evidence="21" key="1">
    <citation type="journal article" date="2013" name="Gene">
        <title>The complete mitochondrial genome of the sycamore lace bug Corythucha ciliata (Hemiptera: Tingidae).</title>
        <authorList>
            <person name="Yang W."/>
            <person name="Yu W."/>
            <person name="Du Y."/>
        </authorList>
    </citation>
    <scope>NUCLEOTIDE SEQUENCE</scope>
</reference>
<dbReference type="GO" id="GO:0008137">
    <property type="term" value="F:NADH dehydrogenase (ubiquinone) activity"/>
    <property type="evidence" value="ECO:0007669"/>
    <property type="project" value="UniProtKB-EC"/>
</dbReference>
<evidence type="ECO:0000256" key="4">
    <source>
        <dbReference type="ARBA" id="ARBA00021096"/>
    </source>
</evidence>
<dbReference type="Pfam" id="PF00361">
    <property type="entry name" value="Proton_antipo_M"/>
    <property type="match status" value="1"/>
</dbReference>
<dbReference type="CTD" id="4540"/>
<protein>
    <recommendedName>
        <fullName evidence="4">NADH-ubiquinone oxidoreductase chain 5</fullName>
        <ecNumber evidence="3">7.1.1.2</ecNumber>
    </recommendedName>
    <alternativeName>
        <fullName evidence="16">NADH dehydrogenase subunit 5</fullName>
    </alternativeName>
</protein>
<feature type="transmembrane region" description="Helical" evidence="18">
    <location>
        <begin position="292"/>
        <end position="313"/>
    </location>
</feature>
<dbReference type="EC" id="7.1.1.2" evidence="3"/>
<evidence type="ECO:0000256" key="13">
    <source>
        <dbReference type="ARBA" id="ARBA00023075"/>
    </source>
</evidence>
<feature type="transmembrane region" description="Helical" evidence="18">
    <location>
        <begin position="84"/>
        <end position="104"/>
    </location>
</feature>
<accession>V5JFC4</accession>
<evidence type="ECO:0000259" key="20">
    <source>
        <dbReference type="Pfam" id="PF06455"/>
    </source>
</evidence>